<gene>
    <name evidence="1" type="ORF">UC3_02008</name>
</gene>
<dbReference type="PATRIC" id="fig|1158610.3.peg.2003"/>
<evidence type="ECO:0000313" key="2">
    <source>
        <dbReference type="Proteomes" id="UP000013785"/>
    </source>
</evidence>
<dbReference type="Proteomes" id="UP000013785">
    <property type="component" value="Unassembled WGS sequence"/>
</dbReference>
<organism evidence="1 2">
    <name type="scientific">Enterococcus phoeniculicola ATCC BAA-412</name>
    <dbReference type="NCBI Taxonomy" id="1158610"/>
    <lineage>
        <taxon>Bacteria</taxon>
        <taxon>Bacillati</taxon>
        <taxon>Bacillota</taxon>
        <taxon>Bacilli</taxon>
        <taxon>Lactobacillales</taxon>
        <taxon>Enterococcaceae</taxon>
        <taxon>Enterococcus</taxon>
    </lineage>
</organism>
<comment type="caution">
    <text evidence="1">The sequence shown here is derived from an EMBL/GenBank/DDBJ whole genome shotgun (WGS) entry which is preliminary data.</text>
</comment>
<dbReference type="EMBL" id="AJAT01000016">
    <property type="protein sequence ID" value="EOL43031.1"/>
    <property type="molecule type" value="Genomic_DNA"/>
</dbReference>
<proteinExistence type="predicted"/>
<accession>R3W5V4</accession>
<dbReference type="HOGENOM" id="CLU_217921_0_0_9"/>
<dbReference type="STRING" id="154621.RV11_GL003151"/>
<evidence type="ECO:0000313" key="1">
    <source>
        <dbReference type="EMBL" id="EOL43031.1"/>
    </source>
</evidence>
<protein>
    <submittedName>
        <fullName evidence="1">Uncharacterized protein</fullName>
    </submittedName>
</protein>
<dbReference type="RefSeq" id="WP_010768670.1">
    <property type="nucleotide sequence ID" value="NZ_ASWE01000002.1"/>
</dbReference>
<reference evidence="1 2" key="1">
    <citation type="submission" date="2013-02" db="EMBL/GenBank/DDBJ databases">
        <title>The Genome Sequence of Enterococcus phoeniculicola BAA-412.</title>
        <authorList>
            <consortium name="The Broad Institute Genome Sequencing Platform"/>
            <consortium name="The Broad Institute Genome Sequencing Center for Infectious Disease"/>
            <person name="Earl A.M."/>
            <person name="Gilmore M.S."/>
            <person name="Lebreton F."/>
            <person name="Walker B."/>
            <person name="Young S.K."/>
            <person name="Zeng Q."/>
            <person name="Gargeya S."/>
            <person name="Fitzgerald M."/>
            <person name="Haas B."/>
            <person name="Abouelleil A."/>
            <person name="Alvarado L."/>
            <person name="Arachchi H.M."/>
            <person name="Berlin A.M."/>
            <person name="Chapman S.B."/>
            <person name="Dewar J."/>
            <person name="Goldberg J."/>
            <person name="Griggs A."/>
            <person name="Gujja S."/>
            <person name="Hansen M."/>
            <person name="Howarth C."/>
            <person name="Imamovic A."/>
            <person name="Larimer J."/>
            <person name="McCowan C."/>
            <person name="Murphy C."/>
            <person name="Neiman D."/>
            <person name="Pearson M."/>
            <person name="Priest M."/>
            <person name="Roberts A."/>
            <person name="Saif S."/>
            <person name="Shea T."/>
            <person name="Sisk P."/>
            <person name="Sykes S."/>
            <person name="Wortman J."/>
            <person name="Nusbaum C."/>
            <person name="Birren B."/>
        </authorList>
    </citation>
    <scope>NUCLEOTIDE SEQUENCE [LARGE SCALE GENOMIC DNA]</scope>
    <source>
        <strain evidence="1 2">ATCC BAA-412</strain>
    </source>
</reference>
<dbReference type="AlphaFoldDB" id="R3W5V4"/>
<keyword evidence="2" id="KW-1185">Reference proteome</keyword>
<sequence length="44" mass="4698">MITVLEMQNFVAEEDVLDDVDGARFSSLSGGSCGNLSSVSIWDC</sequence>
<name>R3W5V4_9ENTE</name>